<reference evidence="1 2" key="1">
    <citation type="journal article" date="2012" name="J. Bacteriol.">
        <title>Draft Genome Sequence of the Purple Photosynthetic Bacterium Phaeospirillum molischianum DSM120, a Particularly Versatile Bacterium.</title>
        <authorList>
            <person name="Duquesne K."/>
            <person name="Prima V."/>
            <person name="Ji B."/>
            <person name="Rouy Z."/>
            <person name="Medigue C."/>
            <person name="Talla E."/>
            <person name="Sturgis J.N."/>
        </authorList>
    </citation>
    <scope>NUCLEOTIDE SEQUENCE [LARGE SCALE GENOMIC DNA]</scope>
    <source>
        <strain evidence="2">DSM120</strain>
    </source>
</reference>
<organism evidence="1 2">
    <name type="scientific">Magnetospirillum molischianum DSM 120</name>
    <dbReference type="NCBI Taxonomy" id="1150626"/>
    <lineage>
        <taxon>Bacteria</taxon>
        <taxon>Pseudomonadati</taxon>
        <taxon>Pseudomonadota</taxon>
        <taxon>Alphaproteobacteria</taxon>
        <taxon>Rhodospirillales</taxon>
        <taxon>Rhodospirillaceae</taxon>
        <taxon>Magnetospirillum</taxon>
    </lineage>
</organism>
<dbReference type="Proteomes" id="UP000004169">
    <property type="component" value="Unassembled WGS sequence"/>
</dbReference>
<protein>
    <submittedName>
        <fullName evidence="1">ATPase</fullName>
    </submittedName>
</protein>
<name>H8FQR1_MAGML</name>
<sequence>MTDPIAEIGSLSAVDFDAGALFSGQPSGRQIKGYAAPCRHTPAIDPDYLFPATMRDLVVWFMGGSDPLYLFGPTGSGKTSLSAKWRRG</sequence>
<proteinExistence type="predicted"/>
<dbReference type="EMBL" id="CAHP01000014">
    <property type="protein sequence ID" value="CCG40699.1"/>
    <property type="molecule type" value="Genomic_DNA"/>
</dbReference>
<dbReference type="STRING" id="1150626.PHAMO_210210"/>
<dbReference type="RefSeq" id="WP_002727184.1">
    <property type="nucleotide sequence ID" value="NZ_CAHP01000014.1"/>
</dbReference>
<evidence type="ECO:0000313" key="1">
    <source>
        <dbReference type="EMBL" id="CCG40699.1"/>
    </source>
</evidence>
<comment type="caution">
    <text evidence="1">The sequence shown here is derived from an EMBL/GenBank/DDBJ whole genome shotgun (WGS) entry which is preliminary data.</text>
</comment>
<dbReference type="AlphaFoldDB" id="H8FQR1"/>
<evidence type="ECO:0000313" key="2">
    <source>
        <dbReference type="Proteomes" id="UP000004169"/>
    </source>
</evidence>
<keyword evidence="2" id="KW-1185">Reference proteome</keyword>
<accession>H8FQR1</accession>
<gene>
    <name evidence="1" type="ORF">PHAMO_210210</name>
</gene>
<dbReference type="eggNOG" id="COG0714">
    <property type="taxonomic scope" value="Bacteria"/>
</dbReference>